<dbReference type="GO" id="GO:0004519">
    <property type="term" value="F:endonuclease activity"/>
    <property type="evidence" value="ECO:0007669"/>
    <property type="project" value="UniProtKB-UniRule"/>
</dbReference>
<dbReference type="EC" id="3.1.-.-" evidence="2"/>
<gene>
    <name evidence="3" type="primary">cas5d</name>
    <name evidence="3" type="ORF">HMPREF0620_0500</name>
</gene>
<reference evidence="3 4" key="1">
    <citation type="submission" date="2010-12" db="EMBL/GenBank/DDBJ databases">
        <authorList>
            <person name="Muzny D."/>
            <person name="Qin X."/>
            <person name="Buhay C."/>
            <person name="Dugan-Rocha S."/>
            <person name="Ding Y."/>
            <person name="Chen G."/>
            <person name="Hawes A."/>
            <person name="Holder M."/>
            <person name="Jhangiani S."/>
            <person name="Johnson A."/>
            <person name="Khan Z."/>
            <person name="Li Z."/>
            <person name="Liu W."/>
            <person name="Liu X."/>
            <person name="Perez L."/>
            <person name="Shen H."/>
            <person name="Wang Q."/>
            <person name="Watt J."/>
            <person name="Xi L."/>
            <person name="Xin Y."/>
            <person name="Zhou J."/>
            <person name="Deng J."/>
            <person name="Jiang H."/>
            <person name="Liu Y."/>
            <person name="Qu J."/>
            <person name="Song X.-Z."/>
            <person name="Zhang L."/>
            <person name="Villasana D."/>
            <person name="Johnson A."/>
            <person name="Liu J."/>
            <person name="Liyanage D."/>
            <person name="Lorensuhewa L."/>
            <person name="Robinson T."/>
            <person name="Song A."/>
            <person name="Song B.-B."/>
            <person name="Dinh H."/>
            <person name="Thornton R."/>
            <person name="Coyle M."/>
            <person name="Francisco L."/>
            <person name="Jackson L."/>
            <person name="Javaid M."/>
            <person name="Korchina V."/>
            <person name="Kovar C."/>
            <person name="Mata R."/>
            <person name="Mathew T."/>
            <person name="Ngo R."/>
            <person name="Nguyen L."/>
            <person name="Nguyen N."/>
            <person name="Okwuonu G."/>
            <person name="Ongeri F."/>
            <person name="Pham C."/>
            <person name="Simmons D."/>
            <person name="Wilczek-Boney K."/>
            <person name="Hale W."/>
            <person name="Jakkamsetti A."/>
            <person name="Pham P."/>
            <person name="Ruth R."/>
            <person name="San Lucas F."/>
            <person name="Warren J."/>
            <person name="Zhang J."/>
            <person name="Zhao Z."/>
            <person name="Zhou C."/>
            <person name="Zhu D."/>
            <person name="Lee S."/>
            <person name="Bess C."/>
            <person name="Blankenburg K."/>
            <person name="Forbes L."/>
            <person name="Fu Q."/>
            <person name="Gubbala S."/>
            <person name="Hirani K."/>
            <person name="Jayaseelan J.C."/>
            <person name="Lara F."/>
            <person name="Munidasa M."/>
            <person name="Palculict T."/>
            <person name="Patil S."/>
            <person name="Pu L.-L."/>
            <person name="Saada N."/>
            <person name="Tang L."/>
            <person name="Weissenberger G."/>
            <person name="Zhu Y."/>
            <person name="Hemphill L."/>
            <person name="Shang Y."/>
            <person name="Youmans B."/>
            <person name="Ayvaz T."/>
            <person name="Ross M."/>
            <person name="Santibanez J."/>
            <person name="Aqrawi P."/>
            <person name="Gross S."/>
            <person name="Joshi V."/>
            <person name="Fowler G."/>
            <person name="Nazareth L."/>
            <person name="Reid J."/>
            <person name="Worley K."/>
            <person name="Petrosino J."/>
            <person name="Highlander S."/>
            <person name="Gibbs R."/>
        </authorList>
    </citation>
    <scope>NUCLEOTIDE SEQUENCE [LARGE SCALE GENOMIC DNA]</scope>
    <source>
        <strain evidence="3 4">DSM 10105</strain>
    </source>
</reference>
<dbReference type="Gene3D" id="3.30.70.2660">
    <property type="match status" value="1"/>
</dbReference>
<proteinExistence type="inferred from homology"/>
<keyword evidence="2" id="KW-0255">Endonuclease</keyword>
<dbReference type="GO" id="GO:0003723">
    <property type="term" value="F:RNA binding"/>
    <property type="evidence" value="ECO:0007669"/>
    <property type="project" value="UniProtKB-UniRule"/>
</dbReference>
<dbReference type="KEGG" id="pdo:PSDT_1099"/>
<dbReference type="NCBIfam" id="TIGR01876">
    <property type="entry name" value="cas_Cas5d"/>
    <property type="match status" value="1"/>
</dbReference>
<dbReference type="Pfam" id="PF09704">
    <property type="entry name" value="Cas_Cas5d"/>
    <property type="match status" value="1"/>
</dbReference>
<dbReference type="eggNOG" id="ENOG502Z82V">
    <property type="taxonomic scope" value="Bacteria"/>
</dbReference>
<comment type="caution">
    <text evidence="3">The sequence shown here is derived from an EMBL/GenBank/DDBJ whole genome shotgun (WGS) entry which is preliminary data.</text>
</comment>
<dbReference type="EMBL" id="AEON01000001">
    <property type="protein sequence ID" value="EFT83495.1"/>
    <property type="molecule type" value="Genomic_DNA"/>
</dbReference>
<comment type="similarity">
    <text evidence="2">Belongs to the CRISPR-associated protein Cas5 family. Subtype I-C/Dvulg subfamily.</text>
</comment>
<keyword evidence="4" id="KW-1185">Reference proteome</keyword>
<dbReference type="NCBIfam" id="TIGR02593">
    <property type="entry name" value="CRISPR_cas5"/>
    <property type="match status" value="1"/>
</dbReference>
<dbReference type="InterPro" id="IPR010155">
    <property type="entry name" value="CRISPR-assoc_prot_Cas5d"/>
</dbReference>
<accession>E6K114</accession>
<protein>
    <recommendedName>
        <fullName evidence="2">pre-crRNA processing endonuclease</fullName>
        <ecNumber evidence="2">3.1.-.-</ecNumber>
    </recommendedName>
</protein>
<keyword evidence="2" id="KW-0540">Nuclease</keyword>
<dbReference type="InterPro" id="IPR021124">
    <property type="entry name" value="CRISPR-assoc_prot_Cas5"/>
</dbReference>
<keyword evidence="1 2" id="KW-0051">Antiviral defense</keyword>
<name>E6K114_PARDN</name>
<organism evidence="3 4">
    <name type="scientific">Parascardovia denticolens DSM 10105 = JCM 12538</name>
    <dbReference type="NCBI Taxonomy" id="864564"/>
    <lineage>
        <taxon>Bacteria</taxon>
        <taxon>Bacillati</taxon>
        <taxon>Actinomycetota</taxon>
        <taxon>Actinomycetes</taxon>
        <taxon>Bifidobacteriales</taxon>
        <taxon>Bifidobacteriaceae</taxon>
        <taxon>Parascardovia</taxon>
    </lineage>
</organism>
<dbReference type="Proteomes" id="UP000004946">
    <property type="component" value="Chromosome"/>
</dbReference>
<dbReference type="AlphaFoldDB" id="E6K114"/>
<evidence type="ECO:0000256" key="1">
    <source>
        <dbReference type="ARBA" id="ARBA00023118"/>
    </source>
</evidence>
<dbReference type="GO" id="GO:0051607">
    <property type="term" value="P:defense response to virus"/>
    <property type="evidence" value="ECO:0007669"/>
    <property type="project" value="UniProtKB-UniRule"/>
</dbReference>
<dbReference type="RefSeq" id="WP_006288913.1">
    <property type="nucleotide sequence ID" value="NZ_AP012333.1"/>
</dbReference>
<evidence type="ECO:0000313" key="3">
    <source>
        <dbReference type="EMBL" id="EFT83495.1"/>
    </source>
</evidence>
<evidence type="ECO:0000313" key="4">
    <source>
        <dbReference type="Proteomes" id="UP000004946"/>
    </source>
</evidence>
<dbReference type="CDD" id="cd09752">
    <property type="entry name" value="Cas5_I-C"/>
    <property type="match status" value="1"/>
</dbReference>
<dbReference type="GO" id="GO:0043571">
    <property type="term" value="P:maintenance of CRISPR repeat elements"/>
    <property type="evidence" value="ECO:0007669"/>
    <property type="project" value="UniProtKB-UniRule"/>
</dbReference>
<dbReference type="InterPro" id="IPR013422">
    <property type="entry name" value="CRISPR-assoc_prot_Cas5_N"/>
</dbReference>
<sequence>MQKHRNSIEFTISGRYALFSEATTRVGGEKFSYQVPTYQALKGMVESIYWKPTIIWIIDAVRVMNRVQTESKGIRPIKYNGGNDLSYYTYLKDVKYQIRAHFEWNNQRPELAGDRDENKHHQIALRSVEKGGRRDVFLGTRECQGYVEPCVFGEEPGFYDSYGEWNLGYMFHSFSYPDENADQDFLARFWTPVMKDGIIEFPRTDSQQLDSRVIRSHEKIKAKEFTIGKNMHLVGEDEK</sequence>
<comment type="function">
    <text evidence="2">CRISPR (clustered regularly interspaced short palindromic repeat) is an adaptive immune system that provides protection against mobile genetic elements (viruses, transposable elements and conjugative plasmids). CRISPR clusters contain spacers, sequences complementary to antecedent mobile elements, and target invading nucleic acids. CRISPR clusters are transcribed and processed into CRISPR RNA (crRNA).</text>
</comment>
<dbReference type="PATRIC" id="fig|864564.6.peg.1211"/>
<dbReference type="HOGENOM" id="CLU_093736_0_0_11"/>
<keyword evidence="2" id="KW-0378">Hydrolase</keyword>
<dbReference type="PIRSF" id="PIRSF029950">
    <property type="entry name" value="Cas_CT1134"/>
    <property type="match status" value="1"/>
</dbReference>
<evidence type="ECO:0000256" key="2">
    <source>
        <dbReference type="PIRNR" id="PIRNR029950"/>
    </source>
</evidence>
<keyword evidence="2" id="KW-0694">RNA-binding</keyword>
<dbReference type="GO" id="GO:0016787">
    <property type="term" value="F:hydrolase activity"/>
    <property type="evidence" value="ECO:0007669"/>
    <property type="project" value="UniProtKB-KW"/>
</dbReference>